<dbReference type="RefSeq" id="WP_253305177.1">
    <property type="nucleotide sequence ID" value="NZ_CP099582.1"/>
</dbReference>
<dbReference type="InterPro" id="IPR014782">
    <property type="entry name" value="Peptidase_M1_dom"/>
</dbReference>
<gene>
    <name evidence="2" type="ORF">NF865_03310</name>
</gene>
<dbReference type="SUPFAM" id="SSF55486">
    <property type="entry name" value="Metalloproteases ('zincins'), catalytic domain"/>
    <property type="match status" value="1"/>
</dbReference>
<sequence length="554" mass="63430">MRARFVVAVLLAALIAMCITPAYKLDKFQFSKTDNVKFLFERNNEPIRGNTSVSLSITFDGWNTTIKGIQEIELSLSSSATIPLLLENSSILNFDIEKLEAYGAKVSVEGLYDGKYGLLLLKVSPSKSRQKIRILYTSHYQPLLDIEERDIIEWHMKSTKDYFYLPPEAYMLIPKIDGDVTISVESYPANYTLVGILKLPNNKYKPILPERGTFYANGGRFYILLGRWNIYKKNIVIDGKNVDVIALTDEGKWVVDELAKILKIYSSRLIPYPYDELIYIRFKGHRSETEGFGLYGGAAGTQFKSVIPHEVAHNWFGIYAELGLLDESFATYTSAFYNMTSEQLDYWEGMCLSSRDSTPIVDINAVRKHQTNLYQRGGFIFRSLQFVVGNKTFFEGLREVLKICHARGCTQTEETLNLIKEIYENLTGQDLDWFFKEWFYTADYPNFTVSNLKIAQNDSYYSLMLNITEENGFAMPLEVRIATVAENITKKILVNGSSLLEVKTKERPIMVILDPNDWIANINGSSYRVNWEKFTFEKIGKEELEINGVKVVVN</sequence>
<reference evidence="2" key="2">
    <citation type="submission" date="2022-06" db="EMBL/GenBank/DDBJ databases">
        <authorList>
            <person name="Park Y.-J."/>
        </authorList>
    </citation>
    <scope>NUCLEOTIDE SEQUENCE</scope>
    <source>
        <strain evidence="2">TY</strain>
    </source>
</reference>
<dbReference type="InterPro" id="IPR027268">
    <property type="entry name" value="Peptidase_M4/M1_CTD_sf"/>
</dbReference>
<dbReference type="Gene3D" id="1.10.390.10">
    <property type="entry name" value="Neutral Protease Domain 2"/>
    <property type="match status" value="1"/>
</dbReference>
<accession>A0A9E7MYE6</accession>
<keyword evidence="2" id="KW-0645">Protease</keyword>
<dbReference type="KEGG" id="tagg:NF865_03310"/>
<reference evidence="2" key="1">
    <citation type="journal article" date="1998" name="Int. J. Syst. Bacteriol. 48 Pt">
        <title>Thermococcus guaymasensis sp. nov. and Thermococcus aggregans sp. nov., two novel thermophilic archaea isolated from the Guaymas Basin hydrothermal vent site.</title>
        <authorList>
            <person name="Canganella F."/>
            <person name="Jones W.J."/>
            <person name="Gambacorta A."/>
            <person name="Antranikian G."/>
        </authorList>
    </citation>
    <scope>NUCLEOTIDE SEQUENCE</scope>
    <source>
        <strain evidence="2">TY</strain>
    </source>
</reference>
<dbReference type="Proteomes" id="UP001055732">
    <property type="component" value="Chromosome"/>
</dbReference>
<dbReference type="AlphaFoldDB" id="A0A9E7MYE6"/>
<name>A0A9E7MYE6_THEAG</name>
<evidence type="ECO:0000313" key="3">
    <source>
        <dbReference type="Proteomes" id="UP001055732"/>
    </source>
</evidence>
<dbReference type="Pfam" id="PF01433">
    <property type="entry name" value="Peptidase_M1"/>
    <property type="match status" value="1"/>
</dbReference>
<organism evidence="2 3">
    <name type="scientific">Thermococcus aggregans</name>
    <dbReference type="NCBI Taxonomy" id="110163"/>
    <lineage>
        <taxon>Archaea</taxon>
        <taxon>Methanobacteriati</taxon>
        <taxon>Methanobacteriota</taxon>
        <taxon>Thermococci</taxon>
        <taxon>Thermococcales</taxon>
        <taxon>Thermococcaceae</taxon>
        <taxon>Thermococcus</taxon>
    </lineage>
</organism>
<protein>
    <submittedName>
        <fullName evidence="2">Aminopeptidase</fullName>
    </submittedName>
</protein>
<dbReference type="GO" id="GO:0004177">
    <property type="term" value="F:aminopeptidase activity"/>
    <property type="evidence" value="ECO:0007669"/>
    <property type="project" value="UniProtKB-KW"/>
</dbReference>
<keyword evidence="2" id="KW-0031">Aminopeptidase</keyword>
<evidence type="ECO:0000313" key="2">
    <source>
        <dbReference type="EMBL" id="USS41236.1"/>
    </source>
</evidence>
<proteinExistence type="predicted"/>
<feature type="domain" description="Peptidase M1 membrane alanine aminopeptidase" evidence="1">
    <location>
        <begin position="302"/>
        <end position="438"/>
    </location>
</feature>
<keyword evidence="2" id="KW-0378">Hydrolase</keyword>
<dbReference type="EMBL" id="CP099582">
    <property type="protein sequence ID" value="USS41236.1"/>
    <property type="molecule type" value="Genomic_DNA"/>
</dbReference>
<dbReference type="GO" id="GO:0008237">
    <property type="term" value="F:metallopeptidase activity"/>
    <property type="evidence" value="ECO:0007669"/>
    <property type="project" value="InterPro"/>
</dbReference>
<evidence type="ECO:0000259" key="1">
    <source>
        <dbReference type="Pfam" id="PF01433"/>
    </source>
</evidence>
<dbReference type="GO" id="GO:0008270">
    <property type="term" value="F:zinc ion binding"/>
    <property type="evidence" value="ECO:0007669"/>
    <property type="project" value="InterPro"/>
</dbReference>
<keyword evidence="3" id="KW-1185">Reference proteome</keyword>